<comment type="caution">
    <text evidence="2">The sequence shown here is derived from an EMBL/GenBank/DDBJ whole genome shotgun (WGS) entry which is preliminary data.</text>
</comment>
<dbReference type="OrthoDB" id="537000at2759"/>
<reference evidence="2 3" key="1">
    <citation type="submission" date="2017-08" db="EMBL/GenBank/DDBJ databases">
        <title>Acidophilic green algal genome provides insights into adaptation to an acidic environment.</title>
        <authorList>
            <person name="Hirooka S."/>
            <person name="Hirose Y."/>
            <person name="Kanesaki Y."/>
            <person name="Higuchi S."/>
            <person name="Fujiwara T."/>
            <person name="Onuma R."/>
            <person name="Era A."/>
            <person name="Ohbayashi R."/>
            <person name="Uzuka A."/>
            <person name="Nozaki H."/>
            <person name="Yoshikawa H."/>
            <person name="Miyagishima S.Y."/>
        </authorList>
    </citation>
    <scope>NUCLEOTIDE SEQUENCE [LARGE SCALE GENOMIC DNA]</scope>
    <source>
        <strain evidence="2 3">NIES-2499</strain>
    </source>
</reference>
<organism evidence="2 3">
    <name type="scientific">Chlamydomonas eustigma</name>
    <dbReference type="NCBI Taxonomy" id="1157962"/>
    <lineage>
        <taxon>Eukaryota</taxon>
        <taxon>Viridiplantae</taxon>
        <taxon>Chlorophyta</taxon>
        <taxon>core chlorophytes</taxon>
        <taxon>Chlorophyceae</taxon>
        <taxon>CS clade</taxon>
        <taxon>Chlamydomonadales</taxon>
        <taxon>Chlamydomonadaceae</taxon>
        <taxon>Chlamydomonas</taxon>
    </lineage>
</organism>
<dbReference type="GO" id="GO:0000963">
    <property type="term" value="P:mitochondrial RNA processing"/>
    <property type="evidence" value="ECO:0007669"/>
    <property type="project" value="TreeGrafter"/>
</dbReference>
<dbReference type="AlphaFoldDB" id="A0A250XA42"/>
<dbReference type="PANTHER" id="PTHR21228">
    <property type="entry name" value="FAST LEU-RICH DOMAIN-CONTAINING"/>
    <property type="match status" value="1"/>
</dbReference>
<feature type="domain" description="RNA-editing substrate-binding complex 6 protein" evidence="1">
    <location>
        <begin position="103"/>
        <end position="313"/>
    </location>
</feature>
<proteinExistence type="predicted"/>
<sequence length="558" mass="58285">MRTQTVHILRYAGAIKESIFVHTAHRAISVLAGSINSLQNSFLANERVPTSRPDFPNSSCSIGLANALQQCGISTSITSNMALAEVAVDGDLSGVLSEIDHILSKESVTAKEISDAAVSLAYLQSKGDRLLWGKIFVSALEAKGTFDAASLASFLWAATTAGVDHFKTVAELSGPAASLVASMTPAQLSIVVEALGKAGVKDAELFDKISTQVVANLAKYKPAELSRLLWGFAAAHHDDGALVKAVSKAITDKAAELAAREAVQAVWALAKLRRTDKPTLDALVKATKGKAGAMESPVDAAALTWSLAFLNYKADGETIKSLGAALKAGASELSTSNAIDAAWGLSLVGPGEKDAISALFSTVATSIQKDPTSVDVYELGALYNASVLVPAAKLPEQVQAFALKMYNLGGKSISLKRSSAGSAFVHDLAEAVAVAFGARYRPEVAKAVKSYARSTSEGIAIDIAMEVDGTKVAIEPVYPGYTSATHPNVLLGPASARAGLLEASGYKVVQVPFVEFASLSDTKAKAAYILNTIKTSVPAVKVDSLQKKLSEPFDPYAE</sequence>
<protein>
    <recommendedName>
        <fullName evidence="1">RNA-editing substrate-binding complex 6 protein domain-containing protein</fullName>
    </recommendedName>
</protein>
<evidence type="ECO:0000259" key="1">
    <source>
        <dbReference type="Pfam" id="PF26188"/>
    </source>
</evidence>
<dbReference type="STRING" id="1157962.A0A250XA42"/>
<dbReference type="InterPro" id="IPR058917">
    <property type="entry name" value="RESC6_dom"/>
</dbReference>
<evidence type="ECO:0000313" key="3">
    <source>
        <dbReference type="Proteomes" id="UP000232323"/>
    </source>
</evidence>
<dbReference type="PANTHER" id="PTHR21228:SF40">
    <property type="entry name" value="LD45607P"/>
    <property type="match status" value="1"/>
</dbReference>
<name>A0A250XA42_9CHLO</name>
<dbReference type="GO" id="GO:0005759">
    <property type="term" value="C:mitochondrial matrix"/>
    <property type="evidence" value="ECO:0007669"/>
    <property type="project" value="TreeGrafter"/>
</dbReference>
<dbReference type="GO" id="GO:0044528">
    <property type="term" value="P:regulation of mitochondrial mRNA stability"/>
    <property type="evidence" value="ECO:0007669"/>
    <property type="project" value="TreeGrafter"/>
</dbReference>
<dbReference type="Pfam" id="PF26188">
    <property type="entry name" value="RESC6"/>
    <property type="match status" value="1"/>
</dbReference>
<accession>A0A250XA42</accession>
<evidence type="ECO:0000313" key="2">
    <source>
        <dbReference type="EMBL" id="GAX79630.1"/>
    </source>
</evidence>
<dbReference type="GO" id="GO:0003723">
    <property type="term" value="F:RNA binding"/>
    <property type="evidence" value="ECO:0007669"/>
    <property type="project" value="TreeGrafter"/>
</dbReference>
<dbReference type="EMBL" id="BEGY01000044">
    <property type="protein sequence ID" value="GAX79630.1"/>
    <property type="molecule type" value="Genomic_DNA"/>
</dbReference>
<dbReference type="InterPro" id="IPR050870">
    <property type="entry name" value="FAST_kinase"/>
</dbReference>
<dbReference type="GO" id="GO:0035770">
    <property type="term" value="C:ribonucleoprotein granule"/>
    <property type="evidence" value="ECO:0007669"/>
    <property type="project" value="TreeGrafter"/>
</dbReference>
<dbReference type="Proteomes" id="UP000232323">
    <property type="component" value="Unassembled WGS sequence"/>
</dbReference>
<keyword evidence="3" id="KW-1185">Reference proteome</keyword>
<gene>
    <name evidence="2" type="ORF">CEUSTIGMA_g7071.t1</name>
</gene>